<dbReference type="AlphaFoldDB" id="A0A6G1MCL6"/>
<keyword evidence="2" id="KW-0732">Signal</keyword>
<evidence type="ECO:0000313" key="3">
    <source>
        <dbReference type="EMBL" id="KAF3162610.1"/>
    </source>
</evidence>
<feature type="region of interest" description="Disordered" evidence="1">
    <location>
        <begin position="251"/>
        <end position="330"/>
    </location>
</feature>
<evidence type="ECO:0000256" key="1">
    <source>
        <dbReference type="SAM" id="MobiDB-lite"/>
    </source>
</evidence>
<feature type="compositionally biased region" description="Polar residues" evidence="1">
    <location>
        <begin position="229"/>
        <end position="238"/>
    </location>
</feature>
<feature type="signal peptide" evidence="2">
    <location>
        <begin position="1"/>
        <end position="23"/>
    </location>
</feature>
<comment type="caution">
    <text evidence="4">The sequence shown here is derived from an EMBL/GenBank/DDBJ whole genome shotgun (WGS) entry which is preliminary data.</text>
</comment>
<reference evidence="6 7" key="1">
    <citation type="submission" date="2019-06" db="EMBL/GenBank/DDBJ databases">
        <authorList>
            <person name="Palmer J.M."/>
        </authorList>
    </citation>
    <scope>NUCLEOTIDE SEQUENCE</scope>
    <source>
        <strain evidence="5 6">TWF106</strain>
        <strain evidence="4">TWF679</strain>
        <strain evidence="3 7">TWF788</strain>
    </source>
</reference>
<sequence>MHSKLYIIIPLLFLFIQIPFISGEAIPAHENVGSAPTQDHIGAKHPPRDSVVPLEDPITFSRPAKPEVDRPRRVVQLNGSRFPTKPSFPSIPGFNPLKGDFIRGGLVRVASIPPERRLSAAPIAGPLRPPISPTQTFRISVRPVQPDIVRRQEESENIIITPAPDPANAFVPDDWPTSWTSWTITTRIMGIEGDLEWVEMEPVVPWREPAHASPVRNGNTGPGRKRPNHSNISTTMTVETMPVSVIPVAEIPRSSKDSVDDIVDIQSPLMPGGDPKEEQNSPVDPNSEKTSQNTRGLDREESWIPEQSLEPIRKRDRIQKLNRRSRAMKS</sequence>
<dbReference type="EMBL" id="JAABOE010000130">
    <property type="protein sequence ID" value="KAF3162610.1"/>
    <property type="molecule type" value="Genomic_DNA"/>
</dbReference>
<dbReference type="EMBL" id="WIWT01000003">
    <property type="protein sequence ID" value="KAF3222397.1"/>
    <property type="molecule type" value="Genomic_DNA"/>
</dbReference>
<organism evidence="4 8">
    <name type="scientific">Orbilia oligospora</name>
    <name type="common">Nematode-trapping fungus</name>
    <name type="synonym">Arthrobotrys oligospora</name>
    <dbReference type="NCBI Taxonomy" id="2813651"/>
    <lineage>
        <taxon>Eukaryota</taxon>
        <taxon>Fungi</taxon>
        <taxon>Dikarya</taxon>
        <taxon>Ascomycota</taxon>
        <taxon>Pezizomycotina</taxon>
        <taxon>Orbiliomycetes</taxon>
        <taxon>Orbiliales</taxon>
        <taxon>Orbiliaceae</taxon>
        <taxon>Orbilia</taxon>
    </lineage>
</organism>
<dbReference type="Proteomes" id="UP000479691">
    <property type="component" value="Unassembled WGS sequence"/>
</dbReference>
<feature type="compositionally biased region" description="Basic residues" evidence="1">
    <location>
        <begin position="314"/>
        <end position="330"/>
    </location>
</feature>
<evidence type="ECO:0000313" key="8">
    <source>
        <dbReference type="Proteomes" id="UP000614610"/>
    </source>
</evidence>
<feature type="region of interest" description="Disordered" evidence="1">
    <location>
        <begin position="34"/>
        <end position="54"/>
    </location>
</feature>
<protein>
    <submittedName>
        <fullName evidence="4">Uncharacterized protein</fullName>
    </submittedName>
</protein>
<evidence type="ECO:0000256" key="2">
    <source>
        <dbReference type="SAM" id="SignalP"/>
    </source>
</evidence>
<dbReference type="OrthoDB" id="5379060at2759"/>
<proteinExistence type="predicted"/>
<evidence type="ECO:0000313" key="6">
    <source>
        <dbReference type="Proteomes" id="UP000472727"/>
    </source>
</evidence>
<evidence type="ECO:0000313" key="5">
    <source>
        <dbReference type="EMBL" id="KAF3223289.1"/>
    </source>
</evidence>
<feature type="compositionally biased region" description="Polar residues" evidence="1">
    <location>
        <begin position="280"/>
        <end position="295"/>
    </location>
</feature>
<evidence type="ECO:0000313" key="4">
    <source>
        <dbReference type="EMBL" id="KAF3222397.1"/>
    </source>
</evidence>
<feature type="chain" id="PRO_5041131349" evidence="2">
    <location>
        <begin position="24"/>
        <end position="330"/>
    </location>
</feature>
<evidence type="ECO:0000313" key="7">
    <source>
        <dbReference type="Proteomes" id="UP000479691"/>
    </source>
</evidence>
<gene>
    <name evidence="5" type="ORF">TWF106_005060</name>
    <name evidence="4" type="ORF">TWF679_005875</name>
    <name evidence="3" type="ORF">TWF788_001980</name>
</gene>
<dbReference type="Proteomes" id="UP000614610">
    <property type="component" value="Unassembled WGS sequence"/>
</dbReference>
<accession>A0A6G1MCL6</accession>
<dbReference type="Proteomes" id="UP000472727">
    <property type="component" value="Unassembled WGS sequence"/>
</dbReference>
<dbReference type="EMBL" id="WIWS01000023">
    <property type="protein sequence ID" value="KAF3223289.1"/>
    <property type="molecule type" value="Genomic_DNA"/>
</dbReference>
<name>A0A6G1MCL6_ORBOL</name>
<feature type="region of interest" description="Disordered" evidence="1">
    <location>
        <begin position="209"/>
        <end position="238"/>
    </location>
</feature>